<feature type="chain" id="PRO_5004053512" evidence="1">
    <location>
        <begin position="18"/>
        <end position="290"/>
    </location>
</feature>
<sequence>MLRFLCLLLLLLGAADAVTFHLRKGNGVKITNHTSSDTVYGSVIVNNSSLLCPPAAGGNYSHDILNVICRESGFVGAVLPAQSHRVSNSRVSCQWAWNMTYVSVKGDCPSNPVHASQCSWDDTDYYERECNIDDTLVVQCTNRRYNLTGFEMLANPAGELSGNLTSKWGTPVAIVYDNKMDTSFKSVIRYAYDGGYYSSRIENLRWSICRYVFGRNTYLRSGYSYSKRHDEVGYQNKLSCGYMMENDVSAMITSIRCNSKYDDPTQCEFHYSATSFYAFEFDDAFNFHCN</sequence>
<dbReference type="AlphaFoldDB" id="M4H2J2"/>
<evidence type="ECO:0000256" key="1">
    <source>
        <dbReference type="SAM" id="SignalP"/>
    </source>
</evidence>
<dbReference type="EMBL" id="JQ700374">
    <property type="protein sequence ID" value="AFK75474.1"/>
    <property type="molecule type" value="mRNA"/>
</dbReference>
<keyword evidence="1" id="KW-0732">Signal</keyword>
<reference evidence="2" key="1">
    <citation type="submission" date="2012-02" db="EMBL/GenBank/DDBJ databases">
        <title>The genome of the ctenophore, Pleurobrachia bachei.</title>
        <authorList>
            <person name="Kohn A.B."/>
            <person name="Citarella M."/>
            <person name="Moroz L.L."/>
        </authorList>
    </citation>
    <scope>NUCLEOTIDE SEQUENCE</scope>
</reference>
<protein>
    <submittedName>
        <fullName evidence="2">Putative secretory peptide-64</fullName>
    </submittedName>
</protein>
<organism evidence="2">
    <name type="scientific">Pleurobrachia bachei</name>
    <name type="common">Sea gooseberry</name>
    <dbReference type="NCBI Taxonomy" id="34499"/>
    <lineage>
        <taxon>Eukaryota</taxon>
        <taxon>Metazoa</taxon>
        <taxon>Ctenophora</taxon>
        <taxon>Tentaculata</taxon>
        <taxon>Cydippida</taxon>
        <taxon>Pleurobrachiidae</taxon>
        <taxon>Pleurobrachia</taxon>
    </lineage>
</organism>
<feature type="signal peptide" evidence="1">
    <location>
        <begin position="1"/>
        <end position="17"/>
    </location>
</feature>
<name>M4H2J2_PLEBA</name>
<evidence type="ECO:0000313" key="2">
    <source>
        <dbReference type="EMBL" id="AFK75474.1"/>
    </source>
</evidence>
<proteinExistence type="evidence at transcript level"/>
<accession>M4H2J2</accession>